<evidence type="ECO:0000313" key="4">
    <source>
        <dbReference type="Proteomes" id="UP000001017"/>
    </source>
</evidence>
<feature type="domain" description="Solute-binding protein family 5" evidence="2">
    <location>
        <begin position="386"/>
        <end position="822"/>
    </location>
</feature>
<organism evidence="3 4">
    <name type="scientific">Thermoplasma volcanium (strain ATCC 51530 / DSM 4299 / JCM 9571 / NBRC 15438 / GSS1)</name>
    <dbReference type="NCBI Taxonomy" id="273116"/>
    <lineage>
        <taxon>Archaea</taxon>
        <taxon>Methanobacteriati</taxon>
        <taxon>Thermoplasmatota</taxon>
        <taxon>Thermoplasmata</taxon>
        <taxon>Thermoplasmatales</taxon>
        <taxon>Thermoplasmataceae</taxon>
        <taxon>Thermoplasma</taxon>
    </lineage>
</organism>
<dbReference type="PANTHER" id="PTHR30290">
    <property type="entry name" value="PERIPLASMIC BINDING COMPONENT OF ABC TRANSPORTER"/>
    <property type="match status" value="1"/>
</dbReference>
<dbReference type="GO" id="GO:0015833">
    <property type="term" value="P:peptide transport"/>
    <property type="evidence" value="ECO:0007669"/>
    <property type="project" value="TreeGrafter"/>
</dbReference>
<evidence type="ECO:0000259" key="2">
    <source>
        <dbReference type="Pfam" id="PF00496"/>
    </source>
</evidence>
<name>Q978G4_THEVO</name>
<protein>
    <submittedName>
        <fullName evidence="3">TVG1502957 protein</fullName>
    </submittedName>
</protein>
<dbReference type="STRING" id="273116.gene:9382263"/>
<evidence type="ECO:0000256" key="1">
    <source>
        <dbReference type="SAM" id="Phobius"/>
    </source>
</evidence>
<dbReference type="Pfam" id="PF00496">
    <property type="entry name" value="SBP_bac_5"/>
    <property type="match status" value="1"/>
</dbReference>
<dbReference type="KEGG" id="tvo:TVG1502957"/>
<dbReference type="AlphaFoldDB" id="Q978G4"/>
<dbReference type="SUPFAM" id="SSF53850">
    <property type="entry name" value="Periplasmic binding protein-like II"/>
    <property type="match status" value="1"/>
</dbReference>
<dbReference type="Gene3D" id="3.90.76.10">
    <property type="entry name" value="Dipeptide-binding Protein, Domain 1"/>
    <property type="match status" value="1"/>
</dbReference>
<keyword evidence="1" id="KW-1133">Transmembrane helix</keyword>
<accession>Q978G4</accession>
<dbReference type="PaxDb" id="273116-14325690"/>
<proteinExistence type="predicted"/>
<keyword evidence="1" id="KW-0812">Transmembrane</keyword>
<dbReference type="Gene3D" id="3.40.190.10">
    <property type="entry name" value="Periplasmic binding protein-like II"/>
    <property type="match status" value="1"/>
</dbReference>
<dbReference type="HOGENOM" id="CLU_319962_0_0_2"/>
<reference evidence="3 4" key="2">
    <citation type="journal article" date="2000" name="Proc. Natl. Acad. Sci. U.S.A.">
        <title>Archaeal adaptation to higher temperatures revealed by genomic sequence of Thermoplasma volcanium.</title>
        <authorList>
            <person name="Kawashima T."/>
            <person name="Amano N."/>
            <person name="Koike H."/>
            <person name="Makino S."/>
            <person name="Higuchi S."/>
            <person name="Kawashima-Ohya Y."/>
            <person name="Watanabe K."/>
            <person name="Yamazaki M."/>
            <person name="Kanehori K."/>
            <person name="Kawamoto T."/>
            <person name="Nunoshiba T."/>
            <person name="Yamamoto Y."/>
            <person name="Aramaki H."/>
            <person name="Makino K."/>
            <person name="Suzuki M."/>
        </authorList>
    </citation>
    <scope>NUCLEOTIDE SEQUENCE [LARGE SCALE GENOMIC DNA]</scope>
    <source>
        <strain evidence="4">ATCC 51530 / DSM 4299 / JCM 9571 / NBRC 15438 / GSS1</strain>
    </source>
</reference>
<feature type="transmembrane region" description="Helical" evidence="1">
    <location>
        <begin position="37"/>
        <end position="57"/>
    </location>
</feature>
<evidence type="ECO:0000313" key="3">
    <source>
        <dbReference type="EMBL" id="BAB60593.1"/>
    </source>
</evidence>
<dbReference type="EMBL" id="BA000011">
    <property type="protein sequence ID" value="BAB60593.1"/>
    <property type="molecule type" value="Genomic_DNA"/>
</dbReference>
<keyword evidence="4" id="KW-1185">Reference proteome</keyword>
<dbReference type="InterPro" id="IPR000914">
    <property type="entry name" value="SBP_5_dom"/>
</dbReference>
<dbReference type="GO" id="GO:1904680">
    <property type="term" value="F:peptide transmembrane transporter activity"/>
    <property type="evidence" value="ECO:0007669"/>
    <property type="project" value="TreeGrafter"/>
</dbReference>
<sequence>MNNLTNAITQHFSDVITLRTTIKMIGNSQQSGGRKKLFALITALVIVIVVLAVLDFYHPAPASASATSPSFSSQAKVWSPFNITIKTSTAFSKINVFFGDGTESTIDYNGSNIVKIEHIYESPGIAFVFYTVDFPDGYIYSSTDSLIKVTVLPSPSYINSRESLGVISYNTSLSSKPEVPGEAIFSPGSHVAIAAGYQNEPMNSSYMIVKQVVDIAYGQFKPITINYLWNSSASAYEEPVYYYNVTFNSPGLYPVILYTYTAKVNSTTGIVSGSYQVSSVFYDIAVFSRASIEQSSTVFVYLSAAVGGPTSLDPDVDYGVNGYQITLNTLQTLVTWNGSSSTTFVPQLASQLPSTTNGGINTNYKNYTVHAPWGISYTVHIKPYENYTFHIRSNATWQNGQPVTAWDVEYSIARSLLFVDGSPSTPGWIRAQYLLPGNYYTSNTFWNITQNITVNNATNNITFHFQEPLSPVLVFNIFAAIGGEILDPQWLQEHGAGIPWSPEGFKEYQTEGNAGSYDEYVEHNVFADGPYEIAYQVPSSTIVLIKNPYFSPPGPWYPAPKIGEIIIEYISSTSTRVLAMKSQHASAISIPTSYWSEVESLEKQGIAKVYPFNMLGIYYYAFNFNINSSILDIYYHGANVPEYLFTSLNARRAFAYAYPYQQYLDYDVGNAIYNITFGERYAGVLAKGMLGYQSIGELNNTTTGVPYFSLSIAARYWSHVNLSKYGITESSGKYLFDGKPLVIPIFVFAGDSVDLAGATLWGQYLSEIIQGASFPVIPVSDSEFSGFLVNGQNPMPIYLATWFPDYPYPSDYLYSLAYPSNGTFIPGSNSFIPQTFLTTGHMNQYRNVTLMETYYEEAFSATNLTIAINYYHKMNEMLVNMTELVYVQQVNGFWVVSPNLNSTAITRYQENVMFASGGDLLFNYLYFS</sequence>
<reference evidence="3 4" key="1">
    <citation type="journal article" date="1999" name="Proc. Jpn. Acad.">
        <title>Determination of the complete genomic DNA sequence of Thermoplasma volvanium GSS1.</title>
        <authorList>
            <person name="Kawashima T."/>
            <person name="Yamamoto Y."/>
            <person name="Aramaki H."/>
            <person name="Nunoshiba T."/>
            <person name="Kawamoto T."/>
            <person name="Watanabe K."/>
            <person name="Yamazaki M."/>
            <person name="Kanehori K."/>
            <person name="Amano N."/>
            <person name="Ohya Y."/>
            <person name="Makino K."/>
            <person name="Suzuki M."/>
        </authorList>
    </citation>
    <scope>NUCLEOTIDE SEQUENCE [LARGE SCALE GENOMIC DNA]</scope>
    <source>
        <strain evidence="4">ATCC 51530 / DSM 4299 / JCM 9571 / NBRC 15438 / GSS1</strain>
    </source>
</reference>
<dbReference type="eggNOG" id="arCOG01533">
    <property type="taxonomic scope" value="Archaea"/>
</dbReference>
<dbReference type="InterPro" id="IPR039424">
    <property type="entry name" value="SBP_5"/>
</dbReference>
<keyword evidence="1" id="KW-0472">Membrane</keyword>
<gene>
    <name evidence="3" type="ORF">TVG1502957</name>
</gene>
<dbReference type="Gene3D" id="3.10.105.10">
    <property type="entry name" value="Dipeptide-binding Protein, Domain 3"/>
    <property type="match status" value="1"/>
</dbReference>
<dbReference type="Proteomes" id="UP000001017">
    <property type="component" value="Chromosome"/>
</dbReference>